<dbReference type="AlphaFoldDB" id="A0A9P6AY57"/>
<reference evidence="2" key="1">
    <citation type="journal article" date="2020" name="Nat. Commun.">
        <title>Large-scale genome sequencing of mycorrhizal fungi provides insights into the early evolution of symbiotic traits.</title>
        <authorList>
            <person name="Miyauchi S."/>
            <person name="Kiss E."/>
            <person name="Kuo A."/>
            <person name="Drula E."/>
            <person name="Kohler A."/>
            <person name="Sanchez-Garcia M."/>
            <person name="Morin E."/>
            <person name="Andreopoulos B."/>
            <person name="Barry K.W."/>
            <person name="Bonito G."/>
            <person name="Buee M."/>
            <person name="Carver A."/>
            <person name="Chen C."/>
            <person name="Cichocki N."/>
            <person name="Clum A."/>
            <person name="Culley D."/>
            <person name="Crous P.W."/>
            <person name="Fauchery L."/>
            <person name="Girlanda M."/>
            <person name="Hayes R.D."/>
            <person name="Keri Z."/>
            <person name="LaButti K."/>
            <person name="Lipzen A."/>
            <person name="Lombard V."/>
            <person name="Magnuson J."/>
            <person name="Maillard F."/>
            <person name="Murat C."/>
            <person name="Nolan M."/>
            <person name="Ohm R.A."/>
            <person name="Pangilinan J."/>
            <person name="Pereira M.F."/>
            <person name="Perotto S."/>
            <person name="Peter M."/>
            <person name="Pfister S."/>
            <person name="Riley R."/>
            <person name="Sitrit Y."/>
            <person name="Stielow J.B."/>
            <person name="Szollosi G."/>
            <person name="Zifcakova L."/>
            <person name="Stursova M."/>
            <person name="Spatafora J.W."/>
            <person name="Tedersoo L."/>
            <person name="Vaario L.M."/>
            <person name="Yamada A."/>
            <person name="Yan M."/>
            <person name="Wang P."/>
            <person name="Xu J."/>
            <person name="Bruns T."/>
            <person name="Baldrian P."/>
            <person name="Vilgalys R."/>
            <person name="Dunand C."/>
            <person name="Henrissat B."/>
            <person name="Grigoriev I.V."/>
            <person name="Hibbett D."/>
            <person name="Nagy L.G."/>
            <person name="Martin F.M."/>
        </authorList>
    </citation>
    <scope>NUCLEOTIDE SEQUENCE</scope>
    <source>
        <strain evidence="2">UP504</strain>
    </source>
</reference>
<dbReference type="InterPro" id="IPR017853">
    <property type="entry name" value="GH"/>
</dbReference>
<protein>
    <submittedName>
        <fullName evidence="2">Uncharacterized protein</fullName>
    </submittedName>
</protein>
<feature type="chain" id="PRO_5040362100" evidence="1">
    <location>
        <begin position="17"/>
        <end position="579"/>
    </location>
</feature>
<proteinExistence type="predicted"/>
<dbReference type="EMBL" id="MU128971">
    <property type="protein sequence ID" value="KAF9513525.1"/>
    <property type="molecule type" value="Genomic_DNA"/>
</dbReference>
<evidence type="ECO:0000313" key="3">
    <source>
        <dbReference type="Proteomes" id="UP000886523"/>
    </source>
</evidence>
<dbReference type="Gene3D" id="3.20.20.80">
    <property type="entry name" value="Glycosidases"/>
    <property type="match status" value="1"/>
</dbReference>
<sequence>MKLLALVSLTVVSVFADTWCGKPYTAGSPPILIPPASKFPLPAKSSSPLLNFQCNPAIKPYIFEEDTTAIFILDAQITDDIGEPFSGVAGRTLYTVSLTTGTTTLLERGKLVAGSKGTEVVIGLAALSPRLEPYNVSCTATASDGISYHQPALLHYYPPNPHGSITKMDLRTGGLLVRGKGRIGYQPLIPFGFYAAASSYLAQNLSVIDEISANGFNIIHPVPPFNNEASANAVYDRMEKLGLWLMFDMRHDYQNLSAVQAQVDAVKGRSNLLLWYTADEPDGWQHPLNSTSIASRFIRDIDPYHPISLVLNCFDYYYTEYTIDTDIVMQDTYPIAINSTHSIVWNTECTDTYGDCGCDDCRPGAGLRNIALRMDVFRERARLLSKERALNVWGVPQAFGKEMYWPRYPTGREFVAEVVVTLLHGGRGIIPWIMPTTAEITIAGAGFANVLPELTSIILHPTSSFSLRASELDIMEAGIWIPSDGSRGLLLIVNVGGVNASLSLDLPRDSYNWKKIFESGTGGSLTIGRTDRNGGLITSGTHSTVVVDGYGALAYTFDVKPYRPLRAHNFLKPFTLFRL</sequence>
<accession>A0A9P6AY57</accession>
<feature type="signal peptide" evidence="1">
    <location>
        <begin position="1"/>
        <end position="16"/>
    </location>
</feature>
<keyword evidence="1" id="KW-0732">Signal</keyword>
<dbReference type="OrthoDB" id="2338662at2759"/>
<name>A0A9P6AY57_9AGAM</name>
<evidence type="ECO:0000313" key="2">
    <source>
        <dbReference type="EMBL" id="KAF9513525.1"/>
    </source>
</evidence>
<comment type="caution">
    <text evidence="2">The sequence shown here is derived from an EMBL/GenBank/DDBJ whole genome shotgun (WGS) entry which is preliminary data.</text>
</comment>
<organism evidence="2 3">
    <name type="scientific">Hydnum rufescens UP504</name>
    <dbReference type="NCBI Taxonomy" id="1448309"/>
    <lineage>
        <taxon>Eukaryota</taxon>
        <taxon>Fungi</taxon>
        <taxon>Dikarya</taxon>
        <taxon>Basidiomycota</taxon>
        <taxon>Agaricomycotina</taxon>
        <taxon>Agaricomycetes</taxon>
        <taxon>Cantharellales</taxon>
        <taxon>Hydnaceae</taxon>
        <taxon>Hydnum</taxon>
    </lineage>
</organism>
<dbReference type="Proteomes" id="UP000886523">
    <property type="component" value="Unassembled WGS sequence"/>
</dbReference>
<keyword evidence="3" id="KW-1185">Reference proteome</keyword>
<dbReference type="SUPFAM" id="SSF51445">
    <property type="entry name" value="(Trans)glycosidases"/>
    <property type="match status" value="1"/>
</dbReference>
<evidence type="ECO:0000256" key="1">
    <source>
        <dbReference type="SAM" id="SignalP"/>
    </source>
</evidence>
<gene>
    <name evidence="2" type="ORF">BS47DRAFT_962675</name>
</gene>